<name>A0A7V5CTP6_9BACT</name>
<dbReference type="InterPro" id="IPR012997">
    <property type="entry name" value="RplA"/>
</dbReference>
<dbReference type="GO" id="GO:0000270">
    <property type="term" value="P:peptidoglycan metabolic process"/>
    <property type="evidence" value="ECO:0007669"/>
    <property type="project" value="UniProtKB-UniRule"/>
</dbReference>
<evidence type="ECO:0000256" key="1">
    <source>
        <dbReference type="ARBA" id="ARBA00023239"/>
    </source>
</evidence>
<evidence type="ECO:0000256" key="3">
    <source>
        <dbReference type="HAMAP-Rule" id="MF_02071"/>
    </source>
</evidence>
<evidence type="ECO:0000259" key="5">
    <source>
        <dbReference type="Pfam" id="PF03330"/>
    </source>
</evidence>
<dbReference type="CDD" id="cd22268">
    <property type="entry name" value="DPBB_RlpA-like"/>
    <property type="match status" value="1"/>
</dbReference>
<dbReference type="GO" id="GO:0071555">
    <property type="term" value="P:cell wall organization"/>
    <property type="evidence" value="ECO:0007669"/>
    <property type="project" value="UniProtKB-KW"/>
</dbReference>
<evidence type="ECO:0000256" key="2">
    <source>
        <dbReference type="ARBA" id="ARBA00023316"/>
    </source>
</evidence>
<proteinExistence type="inferred from homology"/>
<dbReference type="HAMAP" id="MF_02071">
    <property type="entry name" value="RlpA"/>
    <property type="match status" value="1"/>
</dbReference>
<dbReference type="AlphaFoldDB" id="A0A7V5CTP6"/>
<comment type="similarity">
    <text evidence="3 4">Belongs to the RlpA family.</text>
</comment>
<dbReference type="EC" id="4.2.2.-" evidence="3"/>
<dbReference type="InterPro" id="IPR034718">
    <property type="entry name" value="RlpA"/>
</dbReference>
<protein>
    <recommendedName>
        <fullName evidence="3">Probable endolytic peptidoglycan transglycosylase RlpA</fullName>
        <ecNumber evidence="3">4.2.2.-</ecNumber>
    </recommendedName>
</protein>
<dbReference type="PANTHER" id="PTHR34183">
    <property type="entry name" value="ENDOLYTIC PEPTIDOGLYCAN TRANSGLYCOSYLASE RLPA"/>
    <property type="match status" value="1"/>
</dbReference>
<organism evidence="6">
    <name type="scientific">Acidobacterium capsulatum</name>
    <dbReference type="NCBI Taxonomy" id="33075"/>
    <lineage>
        <taxon>Bacteria</taxon>
        <taxon>Pseudomonadati</taxon>
        <taxon>Acidobacteriota</taxon>
        <taxon>Terriglobia</taxon>
        <taxon>Terriglobales</taxon>
        <taxon>Acidobacteriaceae</taxon>
        <taxon>Acidobacterium</taxon>
    </lineage>
</organism>
<comment type="caution">
    <text evidence="6">The sequence shown here is derived from an EMBL/GenBank/DDBJ whole genome shotgun (WGS) entry which is preliminary data.</text>
</comment>
<dbReference type="GO" id="GO:0008932">
    <property type="term" value="F:lytic endotransglycosylase activity"/>
    <property type="evidence" value="ECO:0007669"/>
    <property type="project" value="UniProtKB-UniRule"/>
</dbReference>
<dbReference type="PANTHER" id="PTHR34183:SF1">
    <property type="entry name" value="ENDOLYTIC PEPTIDOGLYCAN TRANSGLYCOSYLASE RLPA"/>
    <property type="match status" value="1"/>
</dbReference>
<evidence type="ECO:0000256" key="4">
    <source>
        <dbReference type="RuleBase" id="RU003495"/>
    </source>
</evidence>
<evidence type="ECO:0000313" key="6">
    <source>
        <dbReference type="EMBL" id="HGY94320.1"/>
    </source>
</evidence>
<dbReference type="EMBL" id="DTKL01000038">
    <property type="protein sequence ID" value="HGY94320.1"/>
    <property type="molecule type" value="Genomic_DNA"/>
</dbReference>
<reference evidence="6" key="1">
    <citation type="journal article" date="2020" name="mSystems">
        <title>Genome- and Community-Level Interaction Insights into Carbon Utilization and Element Cycling Functions of Hydrothermarchaeota in Hydrothermal Sediment.</title>
        <authorList>
            <person name="Zhou Z."/>
            <person name="Liu Y."/>
            <person name="Xu W."/>
            <person name="Pan J."/>
            <person name="Luo Z.H."/>
            <person name="Li M."/>
        </authorList>
    </citation>
    <scope>NUCLEOTIDE SEQUENCE [LARGE SCALE GENOMIC DNA]</scope>
    <source>
        <strain evidence="6">SpSt-855</strain>
    </source>
</reference>
<dbReference type="InterPro" id="IPR036908">
    <property type="entry name" value="RlpA-like_sf"/>
</dbReference>
<dbReference type="Pfam" id="PF03330">
    <property type="entry name" value="DPBB_1"/>
    <property type="match status" value="1"/>
</dbReference>
<keyword evidence="1 3" id="KW-0456">Lyase</keyword>
<accession>A0A7V5CTP6</accession>
<feature type="domain" description="RlpA-like protein double-psi beta-barrel" evidence="5">
    <location>
        <begin position="64"/>
        <end position="152"/>
    </location>
</feature>
<dbReference type="NCBIfam" id="TIGR00413">
    <property type="entry name" value="rlpA"/>
    <property type="match status" value="1"/>
</dbReference>
<gene>
    <name evidence="3" type="primary">rlpA</name>
    <name evidence="6" type="ORF">ENW50_06500</name>
</gene>
<comment type="function">
    <text evidence="3">Lytic transglycosylase with a strong preference for naked glycan strands that lack stem peptides.</text>
</comment>
<keyword evidence="2 3" id="KW-0961">Cell wall biogenesis/degradation</keyword>
<dbReference type="Gene3D" id="2.40.40.10">
    <property type="entry name" value="RlpA-like domain"/>
    <property type="match status" value="1"/>
</dbReference>
<sequence length="172" mass="18961">MNPIEKKRDSANRRHLHPIGVAVMILAGLAGAQASTPTIHPALQAEHAAPAVKRVRRHHHWYQIGIASWYGKFFQGKETASGEPYNMNAMTCAHRTLPLGSLVRVTNLRNDKSVVVRVNDRGPMPENRVIDLSYAAAGFLGLRHSGTAPVRIELIKTNAQLAQLSYPLHPAR</sequence>
<dbReference type="SUPFAM" id="SSF50685">
    <property type="entry name" value="Barwin-like endoglucanases"/>
    <property type="match status" value="1"/>
</dbReference>
<dbReference type="InterPro" id="IPR009009">
    <property type="entry name" value="RlpA-like_DPBB"/>
</dbReference>